<dbReference type="PROSITE" id="PS50847">
    <property type="entry name" value="GRAM_POS_ANCHORING"/>
    <property type="match status" value="1"/>
</dbReference>
<feature type="compositionally biased region" description="Polar residues" evidence="5">
    <location>
        <begin position="75"/>
        <end position="101"/>
    </location>
</feature>
<dbReference type="Gene3D" id="2.60.40.1140">
    <property type="entry name" value="Collagen-binding surface protein Cna, B-type domain"/>
    <property type="match status" value="4"/>
</dbReference>
<feature type="compositionally biased region" description="Basic and acidic residues" evidence="5">
    <location>
        <begin position="119"/>
        <end position="135"/>
    </location>
</feature>
<evidence type="ECO:0000256" key="3">
    <source>
        <dbReference type="ARBA" id="ARBA00022729"/>
    </source>
</evidence>
<keyword evidence="2" id="KW-0964">Secreted</keyword>
<keyword evidence="6" id="KW-0812">Transmembrane</keyword>
<feature type="region of interest" description="Disordered" evidence="5">
    <location>
        <begin position="75"/>
        <end position="158"/>
    </location>
</feature>
<keyword evidence="6" id="KW-0472">Membrane</keyword>
<evidence type="ECO:0000256" key="4">
    <source>
        <dbReference type="ARBA" id="ARBA00023088"/>
    </source>
</evidence>
<keyword evidence="6" id="KW-1133">Transmembrane helix</keyword>
<dbReference type="EMBL" id="ABDW01000050">
    <property type="protein sequence ID" value="EDT13500.1"/>
    <property type="molecule type" value="Genomic_DNA"/>
</dbReference>
<dbReference type="RefSeq" id="WP_003466309.1">
    <property type="nucleotide sequence ID" value="NZ_ABDW01000050.1"/>
</dbReference>
<keyword evidence="1" id="KW-0134">Cell wall</keyword>
<evidence type="ECO:0000313" key="9">
    <source>
        <dbReference type="Proteomes" id="UP000005337"/>
    </source>
</evidence>
<dbReference type="NCBIfam" id="TIGR01167">
    <property type="entry name" value="LPXTG_anchor"/>
    <property type="match status" value="1"/>
</dbReference>
<dbReference type="SUPFAM" id="SSF49478">
    <property type="entry name" value="Cna protein B-type domain"/>
    <property type="match status" value="4"/>
</dbReference>
<accession>B1BXS7</accession>
<dbReference type="Pfam" id="PF00746">
    <property type="entry name" value="Gram_pos_anchor"/>
    <property type="match status" value="1"/>
</dbReference>
<sequence length="1403" mass="160421">MQKKLSTYIILFVMITSFLITPLKVFAEPVNNNTHQTQTKIIKNENDNKLNSFYQESITKKNEKKQPNKSEIFENTQTNQKQQSKAIQLNDQQEQTKSTQPEAIKSVDNKIDSSYQDNITKENKKETPIKSDALEHNQTNQNQQSEASHLSNQHKIGITSNNNDYTKLTLTLDPPRADNKYFTGERIQFYQTIKVSYEKANEELYSLIKISKEFVDKDTIKVNGITNIKKYQILSETTDSWVIRIDYNPIVGGGIVSIPITFQQRNYTTPPNSETKIFSTLYYKDNILATDSISVYANTVTPKLTKNVHSNYIHNGQVNIGLASKENSKFSSKNKSELNTILYEMIATIGTEEGNGIFINNNSKIVDTLSELIKFDENAEYANKWEYNEKDNTVIFKINKDSKIYHGSVQALLPVYFPNIEEGKSIFNTAELKNINNYTVSNSTTKFIPSIEPNEPYISGEVCKYAQGESYNRNIGEHPDDITWTVYPYISENPFNKKAYIKEIEDIVDENQYYTQFQISMPQNISFDFIDFYAAKEDGVYKLVQEKIPTDKDITVSSDYRKIKIIFRTPVSFDKNIKFYPKTKVKDKIWGSKMDGKRVVNTAKITYTDPEGKKLGDGSTYADVTYSSPKIAFYTTIEKGKEGLHKEVLGNINDVVNINYNVYFYNVPKDVEPTIVTILPSGVVPISEIKNGIIEKNYLGTGQTAILQKVTKRSYESFSSDIPVKLTRGLAKGRHIIQHYIYWENQNITPLTDHSYNQRYSYILKNNTIDFDSKGTFLGKDILADHDEIDYYPPLEVMIFKKIGTTPQNLSENPIEVSSNQDIYYEISLENRTNETIEDYYFYDILPFDGDKIFDQQSNRGSTANAIFSQIVSKDNNLDIYCSSENQINNINNFSWENIDSNTPRENIKTLKFVPTKKLEPNQVMKVLFKVNLNSNSENSIIRNSALLTQKNKNVLLDSNIVEAKGLKNETTEVKGIKTWLDNDNQDGKRPESITVNLLADGKQISTKEVRESDDWKYTFENLPKFKDGKEIVYTITENQVSEYKTEIKGFDITNSYTPEKTSVSVTKYWEDANNQDGKRPNSIQVQLLANGNKLGDPVELNDGNSWTTAWNDLDKKAKGQDIQYTVEEVAVPGYTTTIDATDKGNIKITNTHIPETTEVKGIKTWLDNDNQDGKRPESITVNLLADGKQISTKEVRESDDWKYTFENLPKFKDGKEIVYTITENQVSEYKTEIKGFDITNSYTPEKTSVSVTKYWEDANNQDGKRPNSIQVQLLANGNKLGDPVELNDGNSWTTAWNDLDKKAKGQDIQYTVEEVAVPGYTTTIDATDKGNIKITNTYTFELIDKPDEQTKPSIKKILKKHLPKTGEKNTFWLTIIGILLICCISSYIYFRKKKTYKNITSK</sequence>
<keyword evidence="4" id="KW-0572">Peptidoglycan-anchor</keyword>
<gene>
    <name evidence="8" type="ORF">AC3_A0713</name>
</gene>
<dbReference type="CDD" id="cd00222">
    <property type="entry name" value="CollagenBindB"/>
    <property type="match status" value="4"/>
</dbReference>
<organism evidence="8 9">
    <name type="scientific">Clostridium perfringens E str. JGS1987</name>
    <dbReference type="NCBI Taxonomy" id="451755"/>
    <lineage>
        <taxon>Bacteria</taxon>
        <taxon>Bacillati</taxon>
        <taxon>Bacillota</taxon>
        <taxon>Clostridia</taxon>
        <taxon>Eubacteriales</taxon>
        <taxon>Clostridiaceae</taxon>
        <taxon>Clostridium</taxon>
    </lineage>
</organism>
<evidence type="ECO:0000256" key="2">
    <source>
        <dbReference type="ARBA" id="ARBA00022525"/>
    </source>
</evidence>
<name>B1BXS7_CLOPF</name>
<proteinExistence type="predicted"/>
<dbReference type="Proteomes" id="UP000005337">
    <property type="component" value="Unassembled WGS sequence"/>
</dbReference>
<feature type="domain" description="Gram-positive cocci surface proteins LPxTG" evidence="7">
    <location>
        <begin position="1363"/>
        <end position="1401"/>
    </location>
</feature>
<keyword evidence="8" id="KW-0176">Collagen</keyword>
<protein>
    <submittedName>
        <fullName evidence="8">Collagen adhesin</fullName>
    </submittedName>
</protein>
<keyword evidence="3" id="KW-0732">Signal</keyword>
<dbReference type="Pfam" id="PF05738">
    <property type="entry name" value="Cna_B"/>
    <property type="match status" value="4"/>
</dbReference>
<evidence type="ECO:0000259" key="7">
    <source>
        <dbReference type="PROSITE" id="PS50847"/>
    </source>
</evidence>
<evidence type="ECO:0000256" key="6">
    <source>
        <dbReference type="SAM" id="Phobius"/>
    </source>
</evidence>
<feature type="compositionally biased region" description="Polar residues" evidence="5">
    <location>
        <begin position="136"/>
        <end position="158"/>
    </location>
</feature>
<feature type="transmembrane region" description="Helical" evidence="6">
    <location>
        <begin position="1372"/>
        <end position="1391"/>
    </location>
</feature>
<dbReference type="InterPro" id="IPR008454">
    <property type="entry name" value="Collagen-bd_Cna-like_B-typ_dom"/>
</dbReference>
<evidence type="ECO:0000313" key="8">
    <source>
        <dbReference type="EMBL" id="EDT13500.1"/>
    </source>
</evidence>
<dbReference type="InterPro" id="IPR019931">
    <property type="entry name" value="LPXTG_anchor"/>
</dbReference>
<evidence type="ECO:0000256" key="5">
    <source>
        <dbReference type="SAM" id="MobiDB-lite"/>
    </source>
</evidence>
<comment type="caution">
    <text evidence="8">The sequence shown here is derived from an EMBL/GenBank/DDBJ whole genome shotgun (WGS) entry which is preliminary data.</text>
</comment>
<reference evidence="8 9" key="1">
    <citation type="submission" date="2007-07" db="EMBL/GenBank/DDBJ databases">
        <title>Annotation of Clostridium perfringens E str. JGS1987.</title>
        <authorList>
            <person name="Paulsen I."/>
            <person name="Sebastian Y."/>
        </authorList>
    </citation>
    <scope>NUCLEOTIDE SEQUENCE [LARGE SCALE GENOMIC DNA]</scope>
    <source>
        <strain evidence="9">E str. JGS1987</strain>
    </source>
</reference>
<evidence type="ECO:0000256" key="1">
    <source>
        <dbReference type="ARBA" id="ARBA00022512"/>
    </source>
</evidence>